<dbReference type="FunFam" id="3.40.50.720:FF:000084">
    <property type="entry name" value="Short-chain dehydrogenase reductase"/>
    <property type="match status" value="1"/>
</dbReference>
<dbReference type="PANTHER" id="PTHR42760">
    <property type="entry name" value="SHORT-CHAIN DEHYDROGENASES/REDUCTASES FAMILY MEMBER"/>
    <property type="match status" value="1"/>
</dbReference>
<protein>
    <recommendedName>
        <fullName evidence="4">Short-chain dehydrogenase/reductase SDR</fullName>
    </recommendedName>
</protein>
<dbReference type="EMBL" id="CP017077">
    <property type="protein sequence ID" value="AOR80972.1"/>
    <property type="molecule type" value="Genomic_DNA"/>
</dbReference>
<dbReference type="Pfam" id="PF13561">
    <property type="entry name" value="adh_short_C2"/>
    <property type="match status" value="1"/>
</dbReference>
<proteinExistence type="inferred from homology"/>
<dbReference type="Gene3D" id="3.40.50.720">
    <property type="entry name" value="NAD(P)-binding Rossmann-like Domain"/>
    <property type="match status" value="1"/>
</dbReference>
<dbReference type="InterPro" id="IPR036291">
    <property type="entry name" value="NAD(P)-bd_dom_sf"/>
</dbReference>
<dbReference type="RefSeq" id="WP_069710216.1">
    <property type="nucleotide sequence ID" value="NZ_CP017077.1"/>
</dbReference>
<dbReference type="PRINTS" id="PR00081">
    <property type="entry name" value="GDHRDH"/>
</dbReference>
<dbReference type="InterPro" id="IPR020904">
    <property type="entry name" value="Sc_DH/Rdtase_CS"/>
</dbReference>
<organism evidence="2 3">
    <name type="scientific">Novosphingobium resinovorum</name>
    <dbReference type="NCBI Taxonomy" id="158500"/>
    <lineage>
        <taxon>Bacteria</taxon>
        <taxon>Pseudomonadati</taxon>
        <taxon>Pseudomonadota</taxon>
        <taxon>Alphaproteobacteria</taxon>
        <taxon>Sphingomonadales</taxon>
        <taxon>Sphingomonadaceae</taxon>
        <taxon>Novosphingobium</taxon>
    </lineage>
</organism>
<dbReference type="PROSITE" id="PS00061">
    <property type="entry name" value="ADH_SHORT"/>
    <property type="match status" value="1"/>
</dbReference>
<sequence length="250" mass="26099">MTGRLEDRVAIVTGASSGIGRAIVERFCSEGAKVLAVDLDAAKLAAAHQAGETLELLAQDIAAPGAAEGIVRRAMEAFGRLDILVNNAGVCLHQPMDQTTDDNWDRTMAVNVTAMFRLCRAAIPALRESGRGRIINTSSIMGHQATVELGAYNASKHAVAGLTKTLALELGTDGTTANYILPGAVRTGMTQPWIDGNPALETAYADLGVMGRMGEPRELASAFLFLASDDASFVTGHGLAVDGGALARVH</sequence>
<accession>A0A1D8AFS9</accession>
<dbReference type="PRINTS" id="PR00080">
    <property type="entry name" value="SDRFAMILY"/>
</dbReference>
<dbReference type="GO" id="GO:0016616">
    <property type="term" value="F:oxidoreductase activity, acting on the CH-OH group of donors, NAD or NADP as acceptor"/>
    <property type="evidence" value="ECO:0007669"/>
    <property type="project" value="TreeGrafter"/>
</dbReference>
<dbReference type="AlphaFoldDB" id="A0A1D8AFS9"/>
<keyword evidence="3" id="KW-1185">Reference proteome</keyword>
<reference evidence="3" key="1">
    <citation type="journal article" date="2017" name="J. Biotechnol.">
        <title>Complete genome sequence of Novosphingobium resinovorum SA1, a versatile xenobiotic-degrading bacterium capable of utilizing sulfanilic acid.</title>
        <authorList>
            <person name="Hegedus B."/>
            <person name="Kos P.B."/>
            <person name="Balint B."/>
            <person name="Maroti G."/>
            <person name="Gan H.M."/>
            <person name="Perei K."/>
            <person name="Rakhely G."/>
        </authorList>
    </citation>
    <scope>NUCLEOTIDE SEQUENCE [LARGE SCALE GENOMIC DNA]</scope>
    <source>
        <strain evidence="3">SA1</strain>
    </source>
</reference>
<keyword evidence="2" id="KW-0614">Plasmid</keyword>
<evidence type="ECO:0008006" key="4">
    <source>
        <dbReference type="Google" id="ProtNLM"/>
    </source>
</evidence>
<dbReference type="Proteomes" id="UP000094626">
    <property type="component" value="Plasmid pSA2"/>
</dbReference>
<dbReference type="CDD" id="cd05233">
    <property type="entry name" value="SDR_c"/>
    <property type="match status" value="1"/>
</dbReference>
<evidence type="ECO:0000313" key="2">
    <source>
        <dbReference type="EMBL" id="AOR80972.1"/>
    </source>
</evidence>
<dbReference type="KEGG" id="nre:BES08_27255"/>
<geneLocation type="plasmid" evidence="2 3">
    <name>pSA2</name>
</geneLocation>
<dbReference type="InterPro" id="IPR002347">
    <property type="entry name" value="SDR_fam"/>
</dbReference>
<gene>
    <name evidence="2" type="ORF">BES08_27255</name>
</gene>
<evidence type="ECO:0000313" key="3">
    <source>
        <dbReference type="Proteomes" id="UP000094626"/>
    </source>
</evidence>
<dbReference type="SUPFAM" id="SSF51735">
    <property type="entry name" value="NAD(P)-binding Rossmann-fold domains"/>
    <property type="match status" value="1"/>
</dbReference>
<dbReference type="GO" id="GO:0030497">
    <property type="term" value="P:fatty acid elongation"/>
    <property type="evidence" value="ECO:0007669"/>
    <property type="project" value="TreeGrafter"/>
</dbReference>
<evidence type="ECO:0000256" key="1">
    <source>
        <dbReference type="ARBA" id="ARBA00006484"/>
    </source>
</evidence>
<name>A0A1D8AFS9_9SPHN</name>
<dbReference type="PANTHER" id="PTHR42760:SF123">
    <property type="entry name" value="OXIDOREDUCTASE"/>
    <property type="match status" value="1"/>
</dbReference>
<dbReference type="NCBIfam" id="NF005559">
    <property type="entry name" value="PRK07231.1"/>
    <property type="match status" value="1"/>
</dbReference>
<comment type="similarity">
    <text evidence="1">Belongs to the short-chain dehydrogenases/reductases (SDR) family.</text>
</comment>